<proteinExistence type="predicted"/>
<name>A0A2R8AEK7_9RHOB</name>
<organism evidence="1 2">
    <name type="scientific">Pontivivens insulae</name>
    <dbReference type="NCBI Taxonomy" id="1639689"/>
    <lineage>
        <taxon>Bacteria</taxon>
        <taxon>Pseudomonadati</taxon>
        <taxon>Pseudomonadota</taxon>
        <taxon>Alphaproteobacteria</taxon>
        <taxon>Rhodobacterales</taxon>
        <taxon>Paracoccaceae</taxon>
        <taxon>Pontivivens</taxon>
    </lineage>
</organism>
<keyword evidence="2" id="KW-1185">Reference proteome</keyword>
<evidence type="ECO:0000313" key="1">
    <source>
        <dbReference type="EMBL" id="SPF30495.1"/>
    </source>
</evidence>
<dbReference type="EMBL" id="OMKW01000003">
    <property type="protein sequence ID" value="SPF30495.1"/>
    <property type="molecule type" value="Genomic_DNA"/>
</dbReference>
<protein>
    <submittedName>
        <fullName evidence="1">Uncharacterized protein</fullName>
    </submittedName>
</protein>
<dbReference type="AlphaFoldDB" id="A0A2R8AEK7"/>
<reference evidence="1 2" key="1">
    <citation type="submission" date="2018-03" db="EMBL/GenBank/DDBJ databases">
        <authorList>
            <person name="Keele B.F."/>
        </authorList>
    </citation>
    <scope>NUCLEOTIDE SEQUENCE [LARGE SCALE GENOMIC DNA]</scope>
    <source>
        <strain evidence="1 2">CeCT 8812</strain>
    </source>
</reference>
<gene>
    <name evidence="1" type="ORF">POI8812_02834</name>
</gene>
<accession>A0A2R8AEK7</accession>
<dbReference type="Proteomes" id="UP000244932">
    <property type="component" value="Unassembled WGS sequence"/>
</dbReference>
<evidence type="ECO:0000313" key="2">
    <source>
        <dbReference type="Proteomes" id="UP000244932"/>
    </source>
</evidence>
<sequence>MLAADGELSSQCVGVRNLEPVGGKETFAARAFLSYPWPKADVTRIIQVSSQAVECVCCNSSQKQN</sequence>